<dbReference type="PANTHER" id="PTHR11776">
    <property type="entry name" value="ADENINE PHOSPHORIBOSYLTRANSFERASE"/>
    <property type="match status" value="1"/>
</dbReference>
<sequence>MSKAWSHCNSRAWLRVKGLELGIPVSVCQGKRIEYRGFIFGPPIALAIGAKFVPLRKPKKLRAVTIGVIPSSPSKHYVESDWINEGGFEIEPSDSYVICPSPSTMRASYQILIEHHPNPSAWAQPTS</sequence>
<reference evidence="12" key="2">
    <citation type="journal article" date="2017" name="J. Anim. Genet.">
        <title>Multiple reference genome sequences of hot pepper reveal the massive evolution of plant disease resistance genes by retroduplication.</title>
        <authorList>
            <person name="Kim S."/>
            <person name="Park J."/>
            <person name="Yeom S.-I."/>
            <person name="Kim Y.-M."/>
            <person name="Seo E."/>
            <person name="Kim K.-T."/>
            <person name="Kim M.-S."/>
            <person name="Lee J.M."/>
            <person name="Cheong K."/>
            <person name="Shin H.-S."/>
            <person name="Kim S.-B."/>
            <person name="Han K."/>
            <person name="Lee J."/>
            <person name="Park M."/>
            <person name="Lee H.-A."/>
            <person name="Lee H.-Y."/>
            <person name="Lee Y."/>
            <person name="Oh S."/>
            <person name="Lee J.H."/>
            <person name="Choi E."/>
            <person name="Choi E."/>
            <person name="Lee S.E."/>
            <person name="Jeon J."/>
            <person name="Kim H."/>
            <person name="Choi G."/>
            <person name="Song H."/>
            <person name="Lee J."/>
            <person name="Lee S.-C."/>
            <person name="Kwon J.-K."/>
            <person name="Lee H.-Y."/>
            <person name="Koo N."/>
            <person name="Hong Y."/>
            <person name="Kim R.W."/>
            <person name="Kang W.-H."/>
            <person name="Huh J.H."/>
            <person name="Kang B.-C."/>
            <person name="Yang T.-J."/>
            <person name="Lee Y.-H."/>
            <person name="Bennetzen J.L."/>
            <person name="Choi D."/>
        </authorList>
    </citation>
    <scope>NUCLEOTIDE SEQUENCE [LARGE SCALE GENOMIC DNA]</scope>
    <source>
        <strain evidence="12">cv. PBC81</strain>
    </source>
</reference>
<dbReference type="InterPro" id="IPR000836">
    <property type="entry name" value="PRTase_dom"/>
</dbReference>
<protein>
    <recommendedName>
        <fullName evidence="6">adenine phosphoribosyltransferase</fullName>
        <ecNumber evidence="6">2.4.2.7</ecNumber>
    </recommendedName>
</protein>
<keyword evidence="8 11" id="KW-0328">Glycosyltransferase</keyword>
<proteinExistence type="inferred from homology"/>
<keyword evidence="9" id="KW-0808">Transferase</keyword>
<keyword evidence="10" id="KW-0660">Purine salvage</keyword>
<dbReference type="AlphaFoldDB" id="A0A2G2VEU8"/>
<dbReference type="Proteomes" id="UP000224567">
    <property type="component" value="Unassembled WGS sequence"/>
</dbReference>
<comment type="caution">
    <text evidence="11">The sequence shown here is derived from an EMBL/GenBank/DDBJ whole genome shotgun (WGS) entry which is preliminary data.</text>
</comment>
<dbReference type="Gene3D" id="3.40.50.2020">
    <property type="match status" value="1"/>
</dbReference>
<organism evidence="11 12">
    <name type="scientific">Capsicum baccatum</name>
    <name type="common">Peruvian pepper</name>
    <dbReference type="NCBI Taxonomy" id="33114"/>
    <lineage>
        <taxon>Eukaryota</taxon>
        <taxon>Viridiplantae</taxon>
        <taxon>Streptophyta</taxon>
        <taxon>Embryophyta</taxon>
        <taxon>Tracheophyta</taxon>
        <taxon>Spermatophyta</taxon>
        <taxon>Magnoliopsida</taxon>
        <taxon>eudicotyledons</taxon>
        <taxon>Gunneridae</taxon>
        <taxon>Pentapetalae</taxon>
        <taxon>asterids</taxon>
        <taxon>lamiids</taxon>
        <taxon>Solanales</taxon>
        <taxon>Solanaceae</taxon>
        <taxon>Solanoideae</taxon>
        <taxon>Capsiceae</taxon>
        <taxon>Capsicum</taxon>
    </lineage>
</organism>
<comment type="catalytic activity">
    <reaction evidence="1">
        <text>AMP + diphosphate = 5-phospho-alpha-D-ribose 1-diphosphate + adenine</text>
        <dbReference type="Rhea" id="RHEA:16609"/>
        <dbReference type="ChEBI" id="CHEBI:16708"/>
        <dbReference type="ChEBI" id="CHEBI:33019"/>
        <dbReference type="ChEBI" id="CHEBI:58017"/>
        <dbReference type="ChEBI" id="CHEBI:456215"/>
        <dbReference type="EC" id="2.4.2.7"/>
    </reaction>
</comment>
<evidence type="ECO:0000256" key="10">
    <source>
        <dbReference type="ARBA" id="ARBA00022726"/>
    </source>
</evidence>
<comment type="similarity">
    <text evidence="4">Belongs to the purine/pyrimidine phosphoribosyltransferase family.</text>
</comment>
<accession>A0A2G2VEU8</accession>
<comment type="subunit">
    <text evidence="5">Homodimer.</text>
</comment>
<evidence type="ECO:0000256" key="1">
    <source>
        <dbReference type="ARBA" id="ARBA00000868"/>
    </source>
</evidence>
<comment type="subcellular location">
    <subcellularLocation>
        <location evidence="2">Cytoplasm</location>
    </subcellularLocation>
</comment>
<name>A0A2G2VEU8_CAPBA</name>
<evidence type="ECO:0000256" key="6">
    <source>
        <dbReference type="ARBA" id="ARBA00011893"/>
    </source>
</evidence>
<dbReference type="PANTHER" id="PTHR11776:SF22">
    <property type="entry name" value="ADENINE PHOSPHORIBOSYLTRANSFERASE 5"/>
    <property type="match status" value="1"/>
</dbReference>
<evidence type="ECO:0000313" key="11">
    <source>
        <dbReference type="EMBL" id="PHT31521.1"/>
    </source>
</evidence>
<evidence type="ECO:0000256" key="9">
    <source>
        <dbReference type="ARBA" id="ARBA00022679"/>
    </source>
</evidence>
<evidence type="ECO:0000256" key="3">
    <source>
        <dbReference type="ARBA" id="ARBA00004659"/>
    </source>
</evidence>
<keyword evidence="12" id="KW-1185">Reference proteome</keyword>
<reference evidence="11 12" key="1">
    <citation type="journal article" date="2017" name="Genome Biol.">
        <title>New reference genome sequences of hot pepper reveal the massive evolution of plant disease-resistance genes by retroduplication.</title>
        <authorList>
            <person name="Kim S."/>
            <person name="Park J."/>
            <person name="Yeom S.I."/>
            <person name="Kim Y.M."/>
            <person name="Seo E."/>
            <person name="Kim K.T."/>
            <person name="Kim M.S."/>
            <person name="Lee J.M."/>
            <person name="Cheong K."/>
            <person name="Shin H.S."/>
            <person name="Kim S.B."/>
            <person name="Han K."/>
            <person name="Lee J."/>
            <person name="Park M."/>
            <person name="Lee H.A."/>
            <person name="Lee H.Y."/>
            <person name="Lee Y."/>
            <person name="Oh S."/>
            <person name="Lee J.H."/>
            <person name="Choi E."/>
            <person name="Choi E."/>
            <person name="Lee S.E."/>
            <person name="Jeon J."/>
            <person name="Kim H."/>
            <person name="Choi G."/>
            <person name="Song H."/>
            <person name="Lee J."/>
            <person name="Lee S.C."/>
            <person name="Kwon J.K."/>
            <person name="Lee H.Y."/>
            <person name="Koo N."/>
            <person name="Hong Y."/>
            <person name="Kim R.W."/>
            <person name="Kang W.H."/>
            <person name="Huh J.H."/>
            <person name="Kang B.C."/>
            <person name="Yang T.J."/>
            <person name="Lee Y.H."/>
            <person name="Bennetzen J.L."/>
            <person name="Choi D."/>
        </authorList>
    </citation>
    <scope>NUCLEOTIDE SEQUENCE [LARGE SCALE GENOMIC DNA]</scope>
    <source>
        <strain evidence="12">cv. PBC81</strain>
    </source>
</reference>
<dbReference type="EMBL" id="MLFT02000012">
    <property type="protein sequence ID" value="PHT31521.1"/>
    <property type="molecule type" value="Genomic_DNA"/>
</dbReference>
<dbReference type="CDD" id="cd06223">
    <property type="entry name" value="PRTases_typeI"/>
    <property type="match status" value="1"/>
</dbReference>
<dbReference type="STRING" id="33114.A0A2G2VEU8"/>
<evidence type="ECO:0000256" key="5">
    <source>
        <dbReference type="ARBA" id="ARBA00011738"/>
    </source>
</evidence>
<gene>
    <name evidence="11" type="ORF">CQW23_27858</name>
</gene>
<dbReference type="SUPFAM" id="SSF53271">
    <property type="entry name" value="PRTase-like"/>
    <property type="match status" value="1"/>
</dbReference>
<dbReference type="GO" id="GO:0003999">
    <property type="term" value="F:adenine phosphoribosyltransferase activity"/>
    <property type="evidence" value="ECO:0007669"/>
    <property type="project" value="UniProtKB-EC"/>
</dbReference>
<dbReference type="EC" id="2.4.2.7" evidence="6"/>
<evidence type="ECO:0000256" key="8">
    <source>
        <dbReference type="ARBA" id="ARBA00022676"/>
    </source>
</evidence>
<dbReference type="InterPro" id="IPR050120">
    <property type="entry name" value="Adenine_PRTase"/>
</dbReference>
<keyword evidence="7" id="KW-0963">Cytoplasm</keyword>
<evidence type="ECO:0000256" key="2">
    <source>
        <dbReference type="ARBA" id="ARBA00004496"/>
    </source>
</evidence>
<evidence type="ECO:0000256" key="4">
    <source>
        <dbReference type="ARBA" id="ARBA00008391"/>
    </source>
</evidence>
<dbReference type="OrthoDB" id="1748046at2759"/>
<dbReference type="GO" id="GO:0006166">
    <property type="term" value="P:purine ribonucleoside salvage"/>
    <property type="evidence" value="ECO:0007669"/>
    <property type="project" value="UniProtKB-KW"/>
</dbReference>
<evidence type="ECO:0000256" key="7">
    <source>
        <dbReference type="ARBA" id="ARBA00022490"/>
    </source>
</evidence>
<dbReference type="InterPro" id="IPR029057">
    <property type="entry name" value="PRTase-like"/>
</dbReference>
<dbReference type="GO" id="GO:0005829">
    <property type="term" value="C:cytosol"/>
    <property type="evidence" value="ECO:0007669"/>
    <property type="project" value="TreeGrafter"/>
</dbReference>
<evidence type="ECO:0000313" key="12">
    <source>
        <dbReference type="Proteomes" id="UP000224567"/>
    </source>
</evidence>
<comment type="pathway">
    <text evidence="3">Purine metabolism; AMP biosynthesis via salvage pathway; AMP from adenine: step 1/1.</text>
</comment>